<reference evidence="6 7" key="1">
    <citation type="journal article" date="2016" name="Front. Microbiol.">
        <title>Fuerstia marisgermanicae gen. nov., sp. nov., an Unusual Member of the Phylum Planctomycetes from the German Wadden Sea.</title>
        <authorList>
            <person name="Kohn T."/>
            <person name="Heuer A."/>
            <person name="Jogler M."/>
            <person name="Vollmers J."/>
            <person name="Boedeker C."/>
            <person name="Bunk B."/>
            <person name="Rast P."/>
            <person name="Borchert D."/>
            <person name="Glockner I."/>
            <person name="Freese H.M."/>
            <person name="Klenk H.P."/>
            <person name="Overmann J."/>
            <person name="Kaster A.K."/>
            <person name="Rohde M."/>
            <person name="Wiegand S."/>
            <person name="Jogler C."/>
        </authorList>
    </citation>
    <scope>NUCLEOTIDE SEQUENCE [LARGE SCALE GENOMIC DNA]</scope>
    <source>
        <strain evidence="6 7">NH11</strain>
    </source>
</reference>
<dbReference type="Pfam" id="PF01266">
    <property type="entry name" value="DAO"/>
    <property type="match status" value="1"/>
</dbReference>
<evidence type="ECO:0000256" key="2">
    <source>
        <dbReference type="ARBA" id="ARBA00009410"/>
    </source>
</evidence>
<evidence type="ECO:0000259" key="5">
    <source>
        <dbReference type="Pfam" id="PF01266"/>
    </source>
</evidence>
<evidence type="ECO:0000256" key="3">
    <source>
        <dbReference type="ARBA" id="ARBA00022630"/>
    </source>
</evidence>
<dbReference type="Proteomes" id="UP000187735">
    <property type="component" value="Chromosome"/>
</dbReference>
<evidence type="ECO:0000256" key="4">
    <source>
        <dbReference type="ARBA" id="ARBA00023002"/>
    </source>
</evidence>
<dbReference type="KEGG" id="fmr:Fuma_03959"/>
<keyword evidence="7" id="KW-1185">Reference proteome</keyword>
<gene>
    <name evidence="6" type="ORF">Fuma_03959</name>
</gene>
<comment type="similarity">
    <text evidence="2">Belongs to the DadA oxidoreductase family.</text>
</comment>
<dbReference type="Gene3D" id="3.30.9.10">
    <property type="entry name" value="D-Amino Acid Oxidase, subunit A, domain 2"/>
    <property type="match status" value="1"/>
</dbReference>
<dbReference type="RefSeq" id="WP_077025652.1">
    <property type="nucleotide sequence ID" value="NZ_CP017641.1"/>
</dbReference>
<dbReference type="GO" id="GO:0016491">
    <property type="term" value="F:oxidoreductase activity"/>
    <property type="evidence" value="ECO:0007669"/>
    <property type="project" value="UniProtKB-KW"/>
</dbReference>
<comment type="cofactor">
    <cofactor evidence="1">
        <name>FAD</name>
        <dbReference type="ChEBI" id="CHEBI:57692"/>
    </cofactor>
</comment>
<dbReference type="OrthoDB" id="9799943at2"/>
<dbReference type="SUPFAM" id="SSF51971">
    <property type="entry name" value="Nucleotide-binding domain"/>
    <property type="match status" value="1"/>
</dbReference>
<dbReference type="InterPro" id="IPR017741">
    <property type="entry name" value="FAD-dependent_OxRdtase_HpnW"/>
</dbReference>
<keyword evidence="4" id="KW-0560">Oxidoreductase</keyword>
<dbReference type="EMBL" id="CP017641">
    <property type="protein sequence ID" value="APZ94331.1"/>
    <property type="molecule type" value="Genomic_DNA"/>
</dbReference>
<dbReference type="PANTHER" id="PTHR13847:SF286">
    <property type="entry name" value="D-AMINO ACID DEHYDROGENASE"/>
    <property type="match status" value="1"/>
</dbReference>
<dbReference type="InterPro" id="IPR036188">
    <property type="entry name" value="FAD/NAD-bd_sf"/>
</dbReference>
<evidence type="ECO:0000313" key="7">
    <source>
        <dbReference type="Proteomes" id="UP000187735"/>
    </source>
</evidence>
<feature type="domain" description="FAD dependent oxidoreductase" evidence="5">
    <location>
        <begin position="8"/>
        <end position="370"/>
    </location>
</feature>
<dbReference type="Gene3D" id="3.50.50.60">
    <property type="entry name" value="FAD/NAD(P)-binding domain"/>
    <property type="match status" value="1"/>
</dbReference>
<organism evidence="6 7">
    <name type="scientific">Fuerstiella marisgermanici</name>
    <dbReference type="NCBI Taxonomy" id="1891926"/>
    <lineage>
        <taxon>Bacteria</taxon>
        <taxon>Pseudomonadati</taxon>
        <taxon>Planctomycetota</taxon>
        <taxon>Planctomycetia</taxon>
        <taxon>Planctomycetales</taxon>
        <taxon>Planctomycetaceae</taxon>
        <taxon>Fuerstiella</taxon>
    </lineage>
</organism>
<name>A0A1P8WJV2_9PLAN</name>
<dbReference type="InterPro" id="IPR006076">
    <property type="entry name" value="FAD-dep_OxRdtase"/>
</dbReference>
<dbReference type="STRING" id="1891926.Fuma_03959"/>
<dbReference type="GO" id="GO:0005737">
    <property type="term" value="C:cytoplasm"/>
    <property type="evidence" value="ECO:0007669"/>
    <property type="project" value="TreeGrafter"/>
</dbReference>
<keyword evidence="3" id="KW-0285">Flavoprotein</keyword>
<dbReference type="PANTHER" id="PTHR13847">
    <property type="entry name" value="SARCOSINE DEHYDROGENASE-RELATED"/>
    <property type="match status" value="1"/>
</dbReference>
<evidence type="ECO:0000313" key="6">
    <source>
        <dbReference type="EMBL" id="APZ94331.1"/>
    </source>
</evidence>
<dbReference type="NCBIfam" id="TIGR03364">
    <property type="entry name" value="HpnW_proposed"/>
    <property type="match status" value="1"/>
</dbReference>
<evidence type="ECO:0000256" key="1">
    <source>
        <dbReference type="ARBA" id="ARBA00001974"/>
    </source>
</evidence>
<protein>
    <submittedName>
        <fullName evidence="6">D-amino acid dehydrogenase small subunit</fullName>
    </submittedName>
</protein>
<dbReference type="AlphaFoldDB" id="A0A1P8WJV2"/>
<accession>A0A1P8WJV2</accession>
<proteinExistence type="inferred from homology"/>
<sequence>MPNHKFNVAIVGAGIVGLAHAWASVRQGRSVILFDRSPKAQGATVRNFGMIWPIGQLAGELYDTALRSRELWLELHKAGVVHADDCGSVHLAHRADERAVLEEFVAGKTHDCQMLSADETLQKVPIANSDGLLGGMWSPTELRVDPRVAASKIASWLQSAHGVKLHFETPIVHVDGGTLTSADGAQWHAEQTVICSGSDLKTLFPEVLAASRLKLCKLQMLRTVAQNSSANQAAHIASGLTLRHYSSFNHCPSLASLKQRVANENPTLDRYGIHVMATQSASAEFILGDSHEYGDDIEPFDKAEIDNLILQELRKIIRLPDWTISERWHGVYAKHPDLPVFRATPQPGVHVCVGPGGAGMTMSFGLAEATLT</sequence>